<dbReference type="Gene3D" id="3.30.565.10">
    <property type="entry name" value="Histidine kinase-like ATPase, C-terminal domain"/>
    <property type="match status" value="1"/>
</dbReference>
<organism evidence="6 7">
    <name type="scientific">Thalassobacterium sedimentorum</name>
    <dbReference type="NCBI Taxonomy" id="3041258"/>
    <lineage>
        <taxon>Bacteria</taxon>
        <taxon>Pseudomonadati</taxon>
        <taxon>Verrucomicrobiota</taxon>
        <taxon>Opitutia</taxon>
        <taxon>Puniceicoccales</taxon>
        <taxon>Coraliomargaritaceae</taxon>
        <taxon>Thalassobacterium</taxon>
    </lineage>
</organism>
<dbReference type="SUPFAM" id="SSF47384">
    <property type="entry name" value="Homodimeric domain of signal transducing histidine kinase"/>
    <property type="match status" value="1"/>
</dbReference>
<protein>
    <recommendedName>
        <fullName evidence="2">histidine kinase</fullName>
        <ecNumber evidence="2">2.7.13.3</ecNumber>
    </recommendedName>
</protein>
<dbReference type="InterPro" id="IPR003661">
    <property type="entry name" value="HisK_dim/P_dom"/>
</dbReference>
<dbReference type="Pfam" id="PF00512">
    <property type="entry name" value="HisKA"/>
    <property type="match status" value="1"/>
</dbReference>
<dbReference type="SUPFAM" id="SSF52172">
    <property type="entry name" value="CheY-like"/>
    <property type="match status" value="1"/>
</dbReference>
<evidence type="ECO:0000256" key="4">
    <source>
        <dbReference type="PROSITE-ProRule" id="PRU00169"/>
    </source>
</evidence>
<dbReference type="InterPro" id="IPR001789">
    <property type="entry name" value="Sig_transdc_resp-reg_receiver"/>
</dbReference>
<gene>
    <name evidence="6" type="ORF">QEH59_05255</name>
</gene>
<comment type="catalytic activity">
    <reaction evidence="1">
        <text>ATP + protein L-histidine = ADP + protein N-phospho-L-histidine.</text>
        <dbReference type="EC" id="2.7.13.3"/>
    </reaction>
</comment>
<evidence type="ECO:0000259" key="5">
    <source>
        <dbReference type="PROSITE" id="PS50110"/>
    </source>
</evidence>
<dbReference type="Gene3D" id="3.40.50.2300">
    <property type="match status" value="1"/>
</dbReference>
<accession>A0ABU1AGV1</accession>
<reference evidence="6 7" key="1">
    <citation type="submission" date="2023-04" db="EMBL/GenBank/DDBJ databases">
        <title>A novel bacteria isolated from coastal sediment.</title>
        <authorList>
            <person name="Liu X.-J."/>
            <person name="Du Z.-J."/>
        </authorList>
    </citation>
    <scope>NUCLEOTIDE SEQUENCE [LARGE SCALE GENOMIC DNA]</scope>
    <source>
        <strain evidence="6 7">SDUM461004</strain>
    </source>
</reference>
<evidence type="ECO:0000256" key="3">
    <source>
        <dbReference type="ARBA" id="ARBA00022553"/>
    </source>
</evidence>
<dbReference type="EC" id="2.7.13.3" evidence="2"/>
<dbReference type="Proteomes" id="UP001243717">
    <property type="component" value="Unassembled WGS sequence"/>
</dbReference>
<proteinExistence type="predicted"/>
<dbReference type="CDD" id="cd00082">
    <property type="entry name" value="HisKA"/>
    <property type="match status" value="1"/>
</dbReference>
<evidence type="ECO:0000256" key="2">
    <source>
        <dbReference type="ARBA" id="ARBA00012438"/>
    </source>
</evidence>
<dbReference type="Gene3D" id="1.10.287.130">
    <property type="match status" value="1"/>
</dbReference>
<comment type="caution">
    <text evidence="4">Lacks conserved residue(s) required for the propagation of feature annotation.</text>
</comment>
<dbReference type="SMART" id="SM00448">
    <property type="entry name" value="REC"/>
    <property type="match status" value="1"/>
</dbReference>
<keyword evidence="7" id="KW-1185">Reference proteome</keyword>
<dbReference type="InterPro" id="IPR011006">
    <property type="entry name" value="CheY-like_superfamily"/>
</dbReference>
<keyword evidence="3" id="KW-0597">Phosphoprotein</keyword>
<dbReference type="InterPro" id="IPR036097">
    <property type="entry name" value="HisK_dim/P_sf"/>
</dbReference>
<dbReference type="InterPro" id="IPR050595">
    <property type="entry name" value="Bact_response_regulator"/>
</dbReference>
<dbReference type="PANTHER" id="PTHR44591">
    <property type="entry name" value="STRESS RESPONSE REGULATOR PROTEIN 1"/>
    <property type="match status" value="1"/>
</dbReference>
<dbReference type="PROSITE" id="PS50110">
    <property type="entry name" value="RESPONSE_REGULATORY"/>
    <property type="match status" value="1"/>
</dbReference>
<evidence type="ECO:0000313" key="7">
    <source>
        <dbReference type="Proteomes" id="UP001243717"/>
    </source>
</evidence>
<dbReference type="EMBL" id="JARXIC010000006">
    <property type="protein sequence ID" value="MDQ8193819.1"/>
    <property type="molecule type" value="Genomic_DNA"/>
</dbReference>
<evidence type="ECO:0000256" key="1">
    <source>
        <dbReference type="ARBA" id="ARBA00000085"/>
    </source>
</evidence>
<evidence type="ECO:0000313" key="6">
    <source>
        <dbReference type="EMBL" id="MDQ8193819.1"/>
    </source>
</evidence>
<feature type="domain" description="Response regulatory" evidence="5">
    <location>
        <begin position="6"/>
        <end position="122"/>
    </location>
</feature>
<dbReference type="PANTHER" id="PTHR44591:SF20">
    <property type="entry name" value="PROTEIN PILH"/>
    <property type="match status" value="1"/>
</dbReference>
<dbReference type="RefSeq" id="WP_308984306.1">
    <property type="nucleotide sequence ID" value="NZ_JARXIC010000006.1"/>
</dbReference>
<name>A0ABU1AGV1_9BACT</name>
<comment type="caution">
    <text evidence="6">The sequence shown here is derived from an EMBL/GenBank/DDBJ whole genome shotgun (WGS) entry which is preliminary data.</text>
</comment>
<dbReference type="InterPro" id="IPR036890">
    <property type="entry name" value="HATPase_C_sf"/>
</dbReference>
<sequence length="369" mass="41962">MFKPRTILLVDDNTMSLDLLTHILNSQGHRILVAENGRSALMRSQLANPDVIFLNSVLSDMSGFDCCQRIRENETFAQTPILMISDGDEDAFRVECFKSGASGYAMKPIFEDEICSILNTQLELLQLREEMDTVGQAKNYSIGEFDAIIDFIAHDMKSPIVCISGFTEELAEQFSEVEVSEEWHEYLSYIHKSANDIDTILEALVILKNLRVREWHEPETIRLATILEGVVSRYEQLEYTQVLELQSQFDDSIVITQPALLEELILILFRNFSNLVGPESALQLHIEIERSNAERLLLRLNGNTRPMEAVELAHILEPMEGTKRKRVQDVNILMLCVQKMIAYLGINGWAEHGPDQTLTICLALESKTE</sequence>
<dbReference type="Pfam" id="PF00072">
    <property type="entry name" value="Response_reg"/>
    <property type="match status" value="1"/>
</dbReference>